<dbReference type="AlphaFoldDB" id="A0A517X056"/>
<name>A0A517X056_9PLAN</name>
<dbReference type="RefSeq" id="WP_145178753.1">
    <property type="nucleotide sequence ID" value="NZ_CP037422.1"/>
</dbReference>
<organism evidence="1 2">
    <name type="scientific">Gimesia aquarii</name>
    <dbReference type="NCBI Taxonomy" id="2527964"/>
    <lineage>
        <taxon>Bacteria</taxon>
        <taxon>Pseudomonadati</taxon>
        <taxon>Planctomycetota</taxon>
        <taxon>Planctomycetia</taxon>
        <taxon>Planctomycetales</taxon>
        <taxon>Planctomycetaceae</taxon>
        <taxon>Gimesia</taxon>
    </lineage>
</organism>
<reference evidence="1 2" key="1">
    <citation type="submission" date="2019-03" db="EMBL/GenBank/DDBJ databases">
        <title>Deep-cultivation of Planctomycetes and their phenomic and genomic characterization uncovers novel biology.</title>
        <authorList>
            <person name="Wiegand S."/>
            <person name="Jogler M."/>
            <person name="Boedeker C."/>
            <person name="Pinto D."/>
            <person name="Vollmers J."/>
            <person name="Rivas-Marin E."/>
            <person name="Kohn T."/>
            <person name="Peeters S.H."/>
            <person name="Heuer A."/>
            <person name="Rast P."/>
            <person name="Oberbeckmann S."/>
            <person name="Bunk B."/>
            <person name="Jeske O."/>
            <person name="Meyerdierks A."/>
            <person name="Storesund J.E."/>
            <person name="Kallscheuer N."/>
            <person name="Luecker S."/>
            <person name="Lage O.M."/>
            <person name="Pohl T."/>
            <person name="Merkel B.J."/>
            <person name="Hornburger P."/>
            <person name="Mueller R.-W."/>
            <person name="Bruemmer F."/>
            <person name="Labrenz M."/>
            <person name="Spormann A.M."/>
            <person name="Op den Camp H."/>
            <person name="Overmann J."/>
            <person name="Amann R."/>
            <person name="Jetten M.S.M."/>
            <person name="Mascher T."/>
            <person name="Medema M.H."/>
            <person name="Devos D.P."/>
            <person name="Kaster A.-K."/>
            <person name="Ovreas L."/>
            <person name="Rohde M."/>
            <person name="Galperin M.Y."/>
            <person name="Jogler C."/>
        </authorList>
    </citation>
    <scope>NUCLEOTIDE SEQUENCE [LARGE SCALE GENOMIC DNA]</scope>
    <source>
        <strain evidence="1 2">V202</strain>
    </source>
</reference>
<protein>
    <submittedName>
        <fullName evidence="1">Uncharacterized protein</fullName>
    </submittedName>
</protein>
<proteinExistence type="predicted"/>
<accession>A0A517X056</accession>
<gene>
    <name evidence="1" type="ORF">V202x_42960</name>
</gene>
<dbReference type="EMBL" id="CP037422">
    <property type="protein sequence ID" value="QDU10883.1"/>
    <property type="molecule type" value="Genomic_DNA"/>
</dbReference>
<evidence type="ECO:0000313" key="1">
    <source>
        <dbReference type="EMBL" id="QDU10883.1"/>
    </source>
</evidence>
<evidence type="ECO:0000313" key="2">
    <source>
        <dbReference type="Proteomes" id="UP000318384"/>
    </source>
</evidence>
<dbReference type="Proteomes" id="UP000318384">
    <property type="component" value="Chromosome"/>
</dbReference>
<sequence>MDYVPLDWSVTPEQIVSHNGTKEKEPADETGNFRRGFLVTHGVLVLNVQELMTVEESALLNTDNSALLL</sequence>
<keyword evidence="2" id="KW-1185">Reference proteome</keyword>